<reference evidence="1" key="1">
    <citation type="submission" date="2018-05" db="EMBL/GenBank/DDBJ databases">
        <authorList>
            <person name="Lanie J.A."/>
            <person name="Ng W.-L."/>
            <person name="Kazmierczak K.M."/>
            <person name="Andrzejewski T.M."/>
            <person name="Davidsen T.M."/>
            <person name="Wayne K.J."/>
            <person name="Tettelin H."/>
            <person name="Glass J.I."/>
            <person name="Rusch D."/>
            <person name="Podicherti R."/>
            <person name="Tsui H.-C.T."/>
            <person name="Winkler M.E."/>
        </authorList>
    </citation>
    <scope>NUCLEOTIDE SEQUENCE</scope>
</reference>
<sequence length="33" mass="3557">MRSNSSTFGPVVTQPESIDSNRILFMSSGKIGL</sequence>
<dbReference type="AlphaFoldDB" id="A0A382QUG4"/>
<protein>
    <submittedName>
        <fullName evidence="1">Uncharacterized protein</fullName>
    </submittedName>
</protein>
<proteinExistence type="predicted"/>
<dbReference type="EMBL" id="UINC01117012">
    <property type="protein sequence ID" value="SVC89144.1"/>
    <property type="molecule type" value="Genomic_DNA"/>
</dbReference>
<gene>
    <name evidence="1" type="ORF">METZ01_LOCUS341998</name>
</gene>
<organism evidence="1">
    <name type="scientific">marine metagenome</name>
    <dbReference type="NCBI Taxonomy" id="408172"/>
    <lineage>
        <taxon>unclassified sequences</taxon>
        <taxon>metagenomes</taxon>
        <taxon>ecological metagenomes</taxon>
    </lineage>
</organism>
<name>A0A382QUG4_9ZZZZ</name>
<evidence type="ECO:0000313" key="1">
    <source>
        <dbReference type="EMBL" id="SVC89144.1"/>
    </source>
</evidence>
<accession>A0A382QUG4</accession>